<accession>A0A8D2P357</accession>
<dbReference type="Ensembl" id="ENSZLMT00000008955.1">
    <property type="protein sequence ID" value="ENSZLMP00000008718.1"/>
    <property type="gene ID" value="ENSZLMG00000006141.1"/>
</dbReference>
<keyword evidence="2" id="KW-1185">Reference proteome</keyword>
<sequence length="60" mass="6665">ELEELTHCKHTNCLSFIGNSIAMAPKGNQTFCRVLHPGKYCCARQYMFPDGATEATESNV</sequence>
<protein>
    <submittedName>
        <fullName evidence="1">Uncharacterized protein</fullName>
    </submittedName>
</protein>
<evidence type="ECO:0000313" key="1">
    <source>
        <dbReference type="Ensembl" id="ENSZLMP00000008718.1"/>
    </source>
</evidence>
<reference evidence="1" key="1">
    <citation type="submission" date="2025-08" db="UniProtKB">
        <authorList>
            <consortium name="Ensembl"/>
        </authorList>
    </citation>
    <scope>IDENTIFICATION</scope>
</reference>
<reference evidence="1" key="2">
    <citation type="submission" date="2025-09" db="UniProtKB">
        <authorList>
            <consortium name="Ensembl"/>
        </authorList>
    </citation>
    <scope>IDENTIFICATION</scope>
</reference>
<name>A0A8D2P357_ZOSLA</name>
<proteinExistence type="predicted"/>
<evidence type="ECO:0000313" key="2">
    <source>
        <dbReference type="Proteomes" id="UP000694401"/>
    </source>
</evidence>
<dbReference type="AlphaFoldDB" id="A0A8D2P357"/>
<organism evidence="1 2">
    <name type="scientific">Zosterops lateralis melanops</name>
    <dbReference type="NCBI Taxonomy" id="1220523"/>
    <lineage>
        <taxon>Eukaryota</taxon>
        <taxon>Metazoa</taxon>
        <taxon>Chordata</taxon>
        <taxon>Craniata</taxon>
        <taxon>Vertebrata</taxon>
        <taxon>Euteleostomi</taxon>
        <taxon>Archelosauria</taxon>
        <taxon>Archosauria</taxon>
        <taxon>Dinosauria</taxon>
        <taxon>Saurischia</taxon>
        <taxon>Theropoda</taxon>
        <taxon>Coelurosauria</taxon>
        <taxon>Aves</taxon>
        <taxon>Neognathae</taxon>
        <taxon>Neoaves</taxon>
        <taxon>Telluraves</taxon>
        <taxon>Australaves</taxon>
        <taxon>Passeriformes</taxon>
        <taxon>Sylvioidea</taxon>
        <taxon>Zosteropidae</taxon>
        <taxon>Zosterops</taxon>
    </lineage>
</organism>
<dbReference type="Proteomes" id="UP000694401">
    <property type="component" value="Unassembled WGS sequence"/>
</dbReference>